<evidence type="ECO:0000313" key="3">
    <source>
        <dbReference type="Proteomes" id="UP000244925"/>
    </source>
</evidence>
<accession>A0A2V1IVA4</accession>
<name>A0A2V1IVA4_9BACT</name>
<comment type="caution">
    <text evidence="2">The sequence shown here is derived from an EMBL/GenBank/DDBJ whole genome shotgun (WGS) entry which is preliminary data.</text>
</comment>
<feature type="transmembrane region" description="Helical" evidence="1">
    <location>
        <begin position="6"/>
        <end position="27"/>
    </location>
</feature>
<proteinExistence type="predicted"/>
<dbReference type="Proteomes" id="UP000244925">
    <property type="component" value="Unassembled WGS sequence"/>
</dbReference>
<keyword evidence="1" id="KW-0812">Transmembrane</keyword>
<dbReference type="AlphaFoldDB" id="A0A2V1IVA4"/>
<organism evidence="2 3">
    <name type="scientific">Paramuribaculum intestinale</name>
    <dbReference type="NCBI Taxonomy" id="2094151"/>
    <lineage>
        <taxon>Bacteria</taxon>
        <taxon>Pseudomonadati</taxon>
        <taxon>Bacteroidota</taxon>
        <taxon>Bacteroidia</taxon>
        <taxon>Bacteroidales</taxon>
        <taxon>Muribaculaceae</taxon>
        <taxon>Paramuribaculum</taxon>
    </lineage>
</organism>
<keyword evidence="1" id="KW-0472">Membrane</keyword>
<protein>
    <submittedName>
        <fullName evidence="2">Uncharacterized protein</fullName>
    </submittedName>
</protein>
<evidence type="ECO:0000256" key="1">
    <source>
        <dbReference type="SAM" id="Phobius"/>
    </source>
</evidence>
<gene>
    <name evidence="2" type="ORF">C5O25_03075</name>
</gene>
<sequence>MYRPLITWAALAALLIIIFIVRTAIACHRHRCHRHRKHLHIVEIGSERDEFFVPGDRPTYDNSRDYEDC</sequence>
<dbReference type="RefSeq" id="WP_107035263.1">
    <property type="nucleotide sequence ID" value="NZ_CAONGC010000015.1"/>
</dbReference>
<keyword evidence="3" id="KW-1185">Reference proteome</keyword>
<reference evidence="3" key="1">
    <citation type="submission" date="2018-02" db="EMBL/GenBank/DDBJ databases">
        <authorList>
            <person name="Clavel T."/>
            <person name="Strowig T."/>
        </authorList>
    </citation>
    <scope>NUCLEOTIDE SEQUENCE [LARGE SCALE GENOMIC DNA]</scope>
    <source>
        <strain evidence="3">DSM 100764</strain>
    </source>
</reference>
<evidence type="ECO:0000313" key="2">
    <source>
        <dbReference type="EMBL" id="PWB08875.1"/>
    </source>
</evidence>
<dbReference type="EMBL" id="PUBV01000004">
    <property type="protein sequence ID" value="PWB08875.1"/>
    <property type="molecule type" value="Genomic_DNA"/>
</dbReference>
<keyword evidence="1" id="KW-1133">Transmembrane helix</keyword>